<sequence length="259" mass="26469">RFAPFHAAAASVFERFGRTRLVPVVSLASPEAAEPVARALLRGGVDVMELVLRTPSAMQALRLIASKVPEMAVGAGTVLSAEQAEQAVAAGASFLVSPGTAAISTHLTTSHHTSSARCGTNPRVVEWATQRGVPIVPGCATASEIEAALELGLTHLKFFPAEARSAAAEMYISGTRPDSPSTASGGAAALKALGGPYKDVRFMPTGGVTQANLPSYLSLPGVFAAGGTWLVPAEAVAKRDWAAVEALTRAAVQAAAEAS</sequence>
<organism evidence="6 7">
    <name type="scientific">Emiliania huxleyi (strain CCMP1516)</name>
    <dbReference type="NCBI Taxonomy" id="280463"/>
    <lineage>
        <taxon>Eukaryota</taxon>
        <taxon>Haptista</taxon>
        <taxon>Haptophyta</taxon>
        <taxon>Prymnesiophyceae</taxon>
        <taxon>Isochrysidales</taxon>
        <taxon>Noelaerhabdaceae</taxon>
        <taxon>Emiliania</taxon>
    </lineage>
</organism>
<comment type="subunit">
    <text evidence="3">Homotrimer.</text>
</comment>
<dbReference type="PANTHER" id="PTHR30246:SF1">
    <property type="entry name" value="2-DEHYDRO-3-DEOXY-6-PHOSPHOGALACTONATE ALDOLASE-RELATED"/>
    <property type="match status" value="1"/>
</dbReference>
<reference evidence="7" key="1">
    <citation type="journal article" date="2013" name="Nature">
        <title>Pan genome of the phytoplankton Emiliania underpins its global distribution.</title>
        <authorList>
            <person name="Read B.A."/>
            <person name="Kegel J."/>
            <person name="Klute M.J."/>
            <person name="Kuo A."/>
            <person name="Lefebvre S.C."/>
            <person name="Maumus F."/>
            <person name="Mayer C."/>
            <person name="Miller J."/>
            <person name="Monier A."/>
            <person name="Salamov A."/>
            <person name="Young J."/>
            <person name="Aguilar M."/>
            <person name="Claverie J.M."/>
            <person name="Frickenhaus S."/>
            <person name="Gonzalez K."/>
            <person name="Herman E.K."/>
            <person name="Lin Y.C."/>
            <person name="Napier J."/>
            <person name="Ogata H."/>
            <person name="Sarno A.F."/>
            <person name="Shmutz J."/>
            <person name="Schroeder D."/>
            <person name="de Vargas C."/>
            <person name="Verret F."/>
            <person name="von Dassow P."/>
            <person name="Valentin K."/>
            <person name="Van de Peer Y."/>
            <person name="Wheeler G."/>
            <person name="Dacks J.B."/>
            <person name="Delwiche C.F."/>
            <person name="Dyhrman S.T."/>
            <person name="Glockner G."/>
            <person name="John U."/>
            <person name="Richards T."/>
            <person name="Worden A.Z."/>
            <person name="Zhang X."/>
            <person name="Grigoriev I.V."/>
            <person name="Allen A.E."/>
            <person name="Bidle K."/>
            <person name="Borodovsky M."/>
            <person name="Bowler C."/>
            <person name="Brownlee C."/>
            <person name="Cock J.M."/>
            <person name="Elias M."/>
            <person name="Gladyshev V.N."/>
            <person name="Groth M."/>
            <person name="Guda C."/>
            <person name="Hadaegh A."/>
            <person name="Iglesias-Rodriguez M.D."/>
            <person name="Jenkins J."/>
            <person name="Jones B.M."/>
            <person name="Lawson T."/>
            <person name="Leese F."/>
            <person name="Lindquist E."/>
            <person name="Lobanov A."/>
            <person name="Lomsadze A."/>
            <person name="Malik S.B."/>
            <person name="Marsh M.E."/>
            <person name="Mackinder L."/>
            <person name="Mock T."/>
            <person name="Mueller-Roeber B."/>
            <person name="Pagarete A."/>
            <person name="Parker M."/>
            <person name="Probert I."/>
            <person name="Quesneville H."/>
            <person name="Raines C."/>
            <person name="Rensing S.A."/>
            <person name="Riano-Pachon D.M."/>
            <person name="Richier S."/>
            <person name="Rokitta S."/>
            <person name="Shiraiwa Y."/>
            <person name="Soanes D.M."/>
            <person name="van der Giezen M."/>
            <person name="Wahlund T.M."/>
            <person name="Williams B."/>
            <person name="Wilson W."/>
            <person name="Wolfe G."/>
            <person name="Wurch L.L."/>
        </authorList>
    </citation>
    <scope>NUCLEOTIDE SEQUENCE</scope>
</reference>
<evidence type="ECO:0000256" key="2">
    <source>
        <dbReference type="ARBA" id="ARBA00006906"/>
    </source>
</evidence>
<dbReference type="Gene3D" id="3.20.20.70">
    <property type="entry name" value="Aldolase class I"/>
    <property type="match status" value="1"/>
</dbReference>
<accession>A0A0D3JYU6</accession>
<dbReference type="eggNOG" id="ENOG502QVAJ">
    <property type="taxonomic scope" value="Eukaryota"/>
</dbReference>
<dbReference type="EnsemblProtists" id="EOD28681">
    <property type="protein sequence ID" value="EOD28681"/>
    <property type="gene ID" value="EMIHUDRAFT_123306"/>
</dbReference>
<dbReference type="InterPro" id="IPR000887">
    <property type="entry name" value="Aldlse_KDPG_KHG"/>
</dbReference>
<dbReference type="GO" id="GO:0016829">
    <property type="term" value="F:lyase activity"/>
    <property type="evidence" value="ECO:0007669"/>
    <property type="project" value="UniProtKB-KW"/>
</dbReference>
<evidence type="ECO:0000313" key="7">
    <source>
        <dbReference type="Proteomes" id="UP000013827"/>
    </source>
</evidence>
<dbReference type="KEGG" id="ehx:EMIHUDRAFT_123306"/>
<name>A0A0D3JYU6_EMIH1</name>
<evidence type="ECO:0008006" key="8">
    <source>
        <dbReference type="Google" id="ProtNLM"/>
    </source>
</evidence>
<comment type="pathway">
    <text evidence="1">Carbohydrate acid metabolism.</text>
</comment>
<dbReference type="HOGENOM" id="CLU_077795_1_1_1"/>
<protein>
    <recommendedName>
        <fullName evidence="8">2-dehydro-3-deoxy-phosphogluconate aldolase</fullName>
    </recommendedName>
</protein>
<keyword evidence="4" id="KW-0456">Lyase</keyword>
<dbReference type="CDD" id="cd00452">
    <property type="entry name" value="KDPG_aldolase"/>
    <property type="match status" value="1"/>
</dbReference>
<dbReference type="AlphaFoldDB" id="A0A0D3JYU6"/>
<keyword evidence="5" id="KW-0119">Carbohydrate metabolism</keyword>
<dbReference type="RefSeq" id="XP_005781110.1">
    <property type="nucleotide sequence ID" value="XM_005781053.1"/>
</dbReference>
<comment type="similarity">
    <text evidence="2">Belongs to the KHG/KDPG aldolase family.</text>
</comment>
<evidence type="ECO:0000256" key="3">
    <source>
        <dbReference type="ARBA" id="ARBA00011233"/>
    </source>
</evidence>
<dbReference type="Pfam" id="PF01081">
    <property type="entry name" value="Aldolase"/>
    <property type="match status" value="3"/>
</dbReference>
<evidence type="ECO:0000313" key="6">
    <source>
        <dbReference type="EnsemblProtists" id="EOD28681"/>
    </source>
</evidence>
<dbReference type="GeneID" id="17274228"/>
<dbReference type="PANTHER" id="PTHR30246">
    <property type="entry name" value="2-KETO-3-DEOXY-6-PHOSPHOGLUCONATE ALDOLASE"/>
    <property type="match status" value="1"/>
</dbReference>
<dbReference type="Proteomes" id="UP000013827">
    <property type="component" value="Unassembled WGS sequence"/>
</dbReference>
<evidence type="ECO:0000256" key="1">
    <source>
        <dbReference type="ARBA" id="ARBA00004761"/>
    </source>
</evidence>
<evidence type="ECO:0000256" key="5">
    <source>
        <dbReference type="ARBA" id="ARBA00023277"/>
    </source>
</evidence>
<dbReference type="InterPro" id="IPR013785">
    <property type="entry name" value="Aldolase_TIM"/>
</dbReference>
<proteinExistence type="inferred from homology"/>
<evidence type="ECO:0000256" key="4">
    <source>
        <dbReference type="ARBA" id="ARBA00023239"/>
    </source>
</evidence>
<dbReference type="STRING" id="2903.R1F0F6"/>
<reference evidence="6" key="2">
    <citation type="submission" date="2024-10" db="UniProtKB">
        <authorList>
            <consortium name="EnsemblProtists"/>
        </authorList>
    </citation>
    <scope>IDENTIFICATION</scope>
</reference>
<dbReference type="PaxDb" id="2903-EOD28681"/>
<dbReference type="SUPFAM" id="SSF51569">
    <property type="entry name" value="Aldolase"/>
    <property type="match status" value="1"/>
</dbReference>
<keyword evidence="7" id="KW-1185">Reference proteome</keyword>